<comment type="subcellular location">
    <subcellularLocation>
        <location evidence="2">Cell membrane</location>
        <topology evidence="2">Multi-pass membrane protein</topology>
    </subcellularLocation>
</comment>
<evidence type="ECO:0000256" key="7">
    <source>
        <dbReference type="ARBA" id="ARBA00022692"/>
    </source>
</evidence>
<dbReference type="GO" id="GO:0000155">
    <property type="term" value="F:phosphorelay sensor kinase activity"/>
    <property type="evidence" value="ECO:0007669"/>
    <property type="project" value="InterPro"/>
</dbReference>
<evidence type="ECO:0000256" key="8">
    <source>
        <dbReference type="ARBA" id="ARBA00022741"/>
    </source>
</evidence>
<keyword evidence="13 14" id="KW-0472">Membrane</keyword>
<keyword evidence="9" id="KW-0418">Kinase</keyword>
<dbReference type="PRINTS" id="PR00344">
    <property type="entry name" value="BCTRLSENSOR"/>
</dbReference>
<dbReference type="FunFam" id="1.10.287.130:FF:000001">
    <property type="entry name" value="Two-component sensor histidine kinase"/>
    <property type="match status" value="1"/>
</dbReference>
<feature type="domain" description="Histidine kinase" evidence="15">
    <location>
        <begin position="525"/>
        <end position="741"/>
    </location>
</feature>
<dbReference type="GO" id="GO:0005524">
    <property type="term" value="F:ATP binding"/>
    <property type="evidence" value="ECO:0007669"/>
    <property type="project" value="UniProtKB-KW"/>
</dbReference>
<evidence type="ECO:0000256" key="1">
    <source>
        <dbReference type="ARBA" id="ARBA00000085"/>
    </source>
</evidence>
<dbReference type="InterPro" id="IPR003594">
    <property type="entry name" value="HATPase_dom"/>
</dbReference>
<dbReference type="SUPFAM" id="SSF47384">
    <property type="entry name" value="Homodimeric domain of signal transducing histidine kinase"/>
    <property type="match status" value="1"/>
</dbReference>
<gene>
    <name evidence="16" type="ORF">FL622_07365</name>
</gene>
<dbReference type="Gene3D" id="1.10.287.130">
    <property type="match status" value="1"/>
</dbReference>
<dbReference type="InterPro" id="IPR036097">
    <property type="entry name" value="HisK_dim/P_sf"/>
</dbReference>
<comment type="catalytic activity">
    <reaction evidence="1">
        <text>ATP + protein L-histidine = ADP + protein N-phospho-L-histidine.</text>
        <dbReference type="EC" id="2.7.13.3"/>
    </reaction>
</comment>
<organism evidence="16 17">
    <name type="scientific">Trichloromonas acetexigens</name>
    <dbReference type="NCBI Taxonomy" id="38815"/>
    <lineage>
        <taxon>Bacteria</taxon>
        <taxon>Pseudomonadati</taxon>
        <taxon>Thermodesulfobacteriota</taxon>
        <taxon>Desulfuromonadia</taxon>
        <taxon>Desulfuromonadales</taxon>
        <taxon>Trichloromonadaceae</taxon>
        <taxon>Trichloromonas</taxon>
    </lineage>
</organism>
<evidence type="ECO:0000256" key="12">
    <source>
        <dbReference type="ARBA" id="ARBA00023012"/>
    </source>
</evidence>
<dbReference type="InterPro" id="IPR033462">
    <property type="entry name" value="Cache_3-Cache_2"/>
</dbReference>
<dbReference type="InterPro" id="IPR035965">
    <property type="entry name" value="PAS-like_dom_sf"/>
</dbReference>
<keyword evidence="10" id="KW-0067">ATP-binding</keyword>
<dbReference type="GO" id="GO:0006355">
    <property type="term" value="P:regulation of DNA-templated transcription"/>
    <property type="evidence" value="ECO:0007669"/>
    <property type="project" value="InterPro"/>
</dbReference>
<keyword evidence="17" id="KW-1185">Reference proteome</keyword>
<dbReference type="SUPFAM" id="SSF55874">
    <property type="entry name" value="ATPase domain of HSP90 chaperone/DNA topoisomerase II/histidine kinase"/>
    <property type="match status" value="1"/>
</dbReference>
<dbReference type="NCBIfam" id="TIGR00229">
    <property type="entry name" value="sensory_box"/>
    <property type="match status" value="1"/>
</dbReference>
<dbReference type="RefSeq" id="WP_140396650.1">
    <property type="nucleotide sequence ID" value="NZ_FOJJ01000034.1"/>
</dbReference>
<dbReference type="InterPro" id="IPR004358">
    <property type="entry name" value="Sig_transdc_His_kin-like_C"/>
</dbReference>
<dbReference type="EC" id="2.7.13.3" evidence="3"/>
<dbReference type="PANTHER" id="PTHR43711:SF1">
    <property type="entry name" value="HISTIDINE KINASE 1"/>
    <property type="match status" value="1"/>
</dbReference>
<dbReference type="Pfam" id="PF17201">
    <property type="entry name" value="Cache_3-Cache_2"/>
    <property type="match status" value="1"/>
</dbReference>
<dbReference type="CDD" id="cd00082">
    <property type="entry name" value="HisKA"/>
    <property type="match status" value="1"/>
</dbReference>
<evidence type="ECO:0000256" key="13">
    <source>
        <dbReference type="ARBA" id="ARBA00023136"/>
    </source>
</evidence>
<evidence type="ECO:0000256" key="6">
    <source>
        <dbReference type="ARBA" id="ARBA00022679"/>
    </source>
</evidence>
<dbReference type="AlphaFoldDB" id="A0A550JGQ0"/>
<dbReference type="InterPro" id="IPR013767">
    <property type="entry name" value="PAS_fold"/>
</dbReference>
<keyword evidence="6" id="KW-0808">Transferase</keyword>
<evidence type="ECO:0000256" key="2">
    <source>
        <dbReference type="ARBA" id="ARBA00004651"/>
    </source>
</evidence>
<dbReference type="EMBL" id="VJVV01000004">
    <property type="protein sequence ID" value="TRO82388.1"/>
    <property type="molecule type" value="Genomic_DNA"/>
</dbReference>
<accession>A0A550JGQ0</accession>
<keyword evidence="5" id="KW-0597">Phosphoprotein</keyword>
<reference evidence="16 17" key="1">
    <citation type="submission" date="2019-07" db="EMBL/GenBank/DDBJ databases">
        <title>Insights of Desulfuromonas acetexigens electromicrobiology.</title>
        <authorList>
            <person name="Katuri K."/>
            <person name="Sapireddy V."/>
            <person name="Shaw D.R."/>
            <person name="Saikaly P."/>
        </authorList>
    </citation>
    <scope>NUCLEOTIDE SEQUENCE [LARGE SCALE GENOMIC DNA]</scope>
    <source>
        <strain evidence="16 17">2873</strain>
    </source>
</reference>
<evidence type="ECO:0000256" key="10">
    <source>
        <dbReference type="ARBA" id="ARBA00022840"/>
    </source>
</evidence>
<dbReference type="InterPro" id="IPR029151">
    <property type="entry name" value="Sensor-like_sf"/>
</dbReference>
<dbReference type="PROSITE" id="PS50109">
    <property type="entry name" value="HIS_KIN"/>
    <property type="match status" value="1"/>
</dbReference>
<dbReference type="OrthoDB" id="9813151at2"/>
<dbReference type="Gene3D" id="3.30.565.10">
    <property type="entry name" value="Histidine kinase-like ATPase, C-terminal domain"/>
    <property type="match status" value="1"/>
</dbReference>
<dbReference type="FunFam" id="3.30.565.10:FF:000006">
    <property type="entry name" value="Sensor histidine kinase WalK"/>
    <property type="match status" value="1"/>
</dbReference>
<evidence type="ECO:0000259" key="15">
    <source>
        <dbReference type="PROSITE" id="PS50109"/>
    </source>
</evidence>
<keyword evidence="4" id="KW-1003">Cell membrane</keyword>
<evidence type="ECO:0000256" key="11">
    <source>
        <dbReference type="ARBA" id="ARBA00022989"/>
    </source>
</evidence>
<proteinExistence type="predicted"/>
<evidence type="ECO:0000256" key="5">
    <source>
        <dbReference type="ARBA" id="ARBA00022553"/>
    </source>
</evidence>
<dbReference type="Pfam" id="PF00989">
    <property type="entry name" value="PAS"/>
    <property type="match status" value="1"/>
</dbReference>
<feature type="transmembrane region" description="Helical" evidence="14">
    <location>
        <begin position="7"/>
        <end position="28"/>
    </location>
</feature>
<keyword evidence="8" id="KW-0547">Nucleotide-binding</keyword>
<name>A0A550JGQ0_9BACT</name>
<dbReference type="CDD" id="cd00075">
    <property type="entry name" value="HATPase"/>
    <property type="match status" value="1"/>
</dbReference>
<dbReference type="Proteomes" id="UP000317155">
    <property type="component" value="Unassembled WGS sequence"/>
</dbReference>
<keyword evidence="12" id="KW-0902">Two-component regulatory system</keyword>
<keyword evidence="11 14" id="KW-1133">Transmembrane helix</keyword>
<dbReference type="PANTHER" id="PTHR43711">
    <property type="entry name" value="TWO-COMPONENT HISTIDINE KINASE"/>
    <property type="match status" value="1"/>
</dbReference>
<evidence type="ECO:0000256" key="3">
    <source>
        <dbReference type="ARBA" id="ARBA00012438"/>
    </source>
</evidence>
<dbReference type="InterPro" id="IPR003661">
    <property type="entry name" value="HisK_dim/P_dom"/>
</dbReference>
<dbReference type="SMART" id="SM00387">
    <property type="entry name" value="HATPase_c"/>
    <property type="match status" value="1"/>
</dbReference>
<dbReference type="InterPro" id="IPR000014">
    <property type="entry name" value="PAS"/>
</dbReference>
<dbReference type="SUPFAM" id="SSF103190">
    <property type="entry name" value="Sensory domain-like"/>
    <property type="match status" value="1"/>
</dbReference>
<dbReference type="InterPro" id="IPR005467">
    <property type="entry name" value="His_kinase_dom"/>
</dbReference>
<dbReference type="SUPFAM" id="SSF55785">
    <property type="entry name" value="PYP-like sensor domain (PAS domain)"/>
    <property type="match status" value="1"/>
</dbReference>
<protein>
    <recommendedName>
        <fullName evidence="3">histidine kinase</fullName>
        <ecNumber evidence="3">2.7.13.3</ecNumber>
    </recommendedName>
</protein>
<evidence type="ECO:0000256" key="9">
    <source>
        <dbReference type="ARBA" id="ARBA00022777"/>
    </source>
</evidence>
<dbReference type="Gene3D" id="3.30.450.20">
    <property type="entry name" value="PAS domain"/>
    <property type="match status" value="2"/>
</dbReference>
<evidence type="ECO:0000256" key="4">
    <source>
        <dbReference type="ARBA" id="ARBA00022475"/>
    </source>
</evidence>
<evidence type="ECO:0000313" key="17">
    <source>
        <dbReference type="Proteomes" id="UP000317155"/>
    </source>
</evidence>
<dbReference type="GO" id="GO:0005886">
    <property type="term" value="C:plasma membrane"/>
    <property type="evidence" value="ECO:0007669"/>
    <property type="project" value="UniProtKB-SubCell"/>
</dbReference>
<sequence>MKVGLKITILAILPILLTALIAFGVGLYQKGILETFFGHEIEAQAQNEARKIAQAVYLMCRSAQESVQKTVDTNLRVAGDILARAGKVSLGRDSLRWEARNQFTGEVTDVFLPPMLVGGQWLGKNDDAALPSPVVDAIRDLVGGTATVFQRMNDAGDMLRVATNVEDSDGRRAIGTYVPSVNPDGTANPVVEALLRGEPFSGRAYVVNDWYLTAYRPIFDDGGSRVIGALYVGVKQENIESLRQGIMDMVVGKTGYVYVLGGKGEQQGRYIISQNGERDGENLWASQDSDGRPFIQSIIGKALSLPLYQREDNVPVTFERYPWKNPGDIEPRYKAVAIAYFAPWDWVIGAGYYESDLRESQERMVEALRDMGRWLGGSALIMMLLSIPAGYLVARSISLRVDSILNSVTDVLIAVDARDRVLLLSQAAEEFLGISLKKARFRPVQKVVVDPALRRRLLAALEQKEGGARFDVELPGTGGAAGRILEGRTSLVRRQGGAAVGTIIIMHDVTSERRIDRMKSEFISTAAHELRTPLSSIVGYSELLLSQSGHFGEEERKSLDYINRKAWSLSKIVDELLDVSRIESGHALPLEKTPCDLNALLRQAVDAAGKLTDRHRIELQVPKESALLAVDVGKIEQVLENILGNAVKFSPRGGVIRVTGHEEADEYRICVEDEGIGMTPEQVGKVFDKFYRADTSNTAVEGTGLGMSIVRHIVDAHGGHVEIESRMGRGTRVLVGLPKTA</sequence>
<evidence type="ECO:0000256" key="14">
    <source>
        <dbReference type="SAM" id="Phobius"/>
    </source>
</evidence>
<dbReference type="Pfam" id="PF02518">
    <property type="entry name" value="HATPase_c"/>
    <property type="match status" value="1"/>
</dbReference>
<dbReference type="InterPro" id="IPR036890">
    <property type="entry name" value="HATPase_C_sf"/>
</dbReference>
<evidence type="ECO:0000313" key="16">
    <source>
        <dbReference type="EMBL" id="TRO82388.1"/>
    </source>
</evidence>
<dbReference type="SMART" id="SM00388">
    <property type="entry name" value="HisKA"/>
    <property type="match status" value="1"/>
</dbReference>
<dbReference type="Pfam" id="PF00512">
    <property type="entry name" value="HisKA"/>
    <property type="match status" value="1"/>
</dbReference>
<dbReference type="InterPro" id="IPR050736">
    <property type="entry name" value="Sensor_HK_Regulatory"/>
</dbReference>
<keyword evidence="7 14" id="KW-0812">Transmembrane</keyword>
<comment type="caution">
    <text evidence="16">The sequence shown here is derived from an EMBL/GenBank/DDBJ whole genome shotgun (WGS) entry which is preliminary data.</text>
</comment>